<dbReference type="PROSITE" id="PS51257">
    <property type="entry name" value="PROKAR_LIPOPROTEIN"/>
    <property type="match status" value="1"/>
</dbReference>
<accession>A0A912MP24</accession>
<sequence>MKLSGLTTTFFALQLYCTVFACTFVLHKTNTVVQGIPLYISIPDPSKSHCLFLCFTDPSCIAVLYNKEVKNFLISVI</sequence>
<evidence type="ECO:0000313" key="3">
    <source>
        <dbReference type="WBParaSite" id="HCON_00123710-00002"/>
    </source>
</evidence>
<dbReference type="Proteomes" id="UP000025227">
    <property type="component" value="Unplaced"/>
</dbReference>
<dbReference type="AlphaFoldDB" id="A0A912MP24"/>
<organism evidence="2 3">
    <name type="scientific">Haemonchus contortus</name>
    <name type="common">Barber pole worm</name>
    <dbReference type="NCBI Taxonomy" id="6289"/>
    <lineage>
        <taxon>Eukaryota</taxon>
        <taxon>Metazoa</taxon>
        <taxon>Ecdysozoa</taxon>
        <taxon>Nematoda</taxon>
        <taxon>Chromadorea</taxon>
        <taxon>Rhabditida</taxon>
        <taxon>Rhabditina</taxon>
        <taxon>Rhabditomorpha</taxon>
        <taxon>Strongyloidea</taxon>
        <taxon>Trichostrongylidae</taxon>
        <taxon>Haemonchus</taxon>
    </lineage>
</organism>
<feature type="signal peptide" evidence="1">
    <location>
        <begin position="1"/>
        <end position="21"/>
    </location>
</feature>
<dbReference type="WBParaSite" id="HCON_00123710-00002">
    <property type="protein sequence ID" value="HCON_00123710-00002"/>
    <property type="gene ID" value="HCON_00123710"/>
</dbReference>
<feature type="chain" id="PRO_5037363613" evidence="1">
    <location>
        <begin position="22"/>
        <end position="77"/>
    </location>
</feature>
<evidence type="ECO:0000256" key="1">
    <source>
        <dbReference type="SAM" id="SignalP"/>
    </source>
</evidence>
<keyword evidence="1" id="KW-0732">Signal</keyword>
<reference evidence="3" key="1">
    <citation type="submission" date="2022-10" db="UniProtKB">
        <authorList>
            <consortium name="WormBaseParasite"/>
        </authorList>
    </citation>
    <scope>IDENTIFICATION</scope>
    <source>
        <strain evidence="3">MHco3</strain>
    </source>
</reference>
<proteinExistence type="predicted"/>
<name>A0A912MP24_HAECO</name>
<evidence type="ECO:0000313" key="2">
    <source>
        <dbReference type="Proteomes" id="UP000025227"/>
    </source>
</evidence>
<protein>
    <submittedName>
        <fullName evidence="3">Secreted protein</fullName>
    </submittedName>
</protein>
<keyword evidence="2" id="KW-1185">Reference proteome</keyword>